<name>A0A9Q8Q376_9GAMM</name>
<feature type="transmembrane region" description="Helical" evidence="1">
    <location>
        <begin position="48"/>
        <end position="68"/>
    </location>
</feature>
<keyword evidence="1" id="KW-0812">Transmembrane</keyword>
<feature type="transmembrane region" description="Helical" evidence="1">
    <location>
        <begin position="88"/>
        <end position="108"/>
    </location>
</feature>
<gene>
    <name evidence="2" type="ORF">MNY72_02120</name>
</gene>
<keyword evidence="1" id="KW-0472">Membrane</keyword>
<organism evidence="2 3">
    <name type="scientific">Moellerella wisconsensis</name>
    <dbReference type="NCBI Taxonomy" id="158849"/>
    <lineage>
        <taxon>Bacteria</taxon>
        <taxon>Pseudomonadati</taxon>
        <taxon>Pseudomonadota</taxon>
        <taxon>Gammaproteobacteria</taxon>
        <taxon>Enterobacterales</taxon>
        <taxon>Morganellaceae</taxon>
        <taxon>Moellerella</taxon>
    </lineage>
</organism>
<feature type="transmembrane region" description="Helical" evidence="1">
    <location>
        <begin position="15"/>
        <end position="36"/>
    </location>
</feature>
<dbReference type="EMBL" id="CP093245">
    <property type="protein sequence ID" value="UNH31147.1"/>
    <property type="molecule type" value="Genomic_DNA"/>
</dbReference>
<sequence length="116" mass="13245">MNEFMESLRMSFDDSINYLTWAFFSLVAAFAFDRLLDIKKIKNKLGNCIFTLVCRAYFIAFMLIGVANIQYMREVFSHHLGGSIFSNIFWILIMVIIVVNAGLVTIGIDGKKSKES</sequence>
<evidence type="ECO:0000256" key="1">
    <source>
        <dbReference type="SAM" id="Phobius"/>
    </source>
</evidence>
<dbReference type="RefSeq" id="WP_241542323.1">
    <property type="nucleotide sequence ID" value="NZ_CP093245.1"/>
</dbReference>
<accession>A0A9Q8Q376</accession>
<protein>
    <submittedName>
        <fullName evidence="2">Uncharacterized protein</fullName>
    </submittedName>
</protein>
<proteinExistence type="predicted"/>
<evidence type="ECO:0000313" key="2">
    <source>
        <dbReference type="EMBL" id="UNH31147.1"/>
    </source>
</evidence>
<dbReference type="Proteomes" id="UP000829116">
    <property type="component" value="Chromosome"/>
</dbReference>
<keyword evidence="1" id="KW-1133">Transmembrane helix</keyword>
<evidence type="ECO:0000313" key="3">
    <source>
        <dbReference type="Proteomes" id="UP000829116"/>
    </source>
</evidence>
<dbReference type="AlphaFoldDB" id="A0A9Q8Q376"/>
<reference evidence="2" key="1">
    <citation type="submission" date="2022-03" db="EMBL/GenBank/DDBJ databases">
        <title>ESBL-producing Moellerella wisconsensis and Escherichia marmotae isolated from wild game meat.</title>
        <authorList>
            <person name="Biggel M."/>
        </authorList>
    </citation>
    <scope>NUCLEOTIDE SEQUENCE</scope>
    <source>
        <strain evidence="2">W51</strain>
    </source>
</reference>